<protein>
    <submittedName>
        <fullName evidence="1">Uncharacterized protein</fullName>
    </submittedName>
</protein>
<gene>
    <name evidence="1" type="ORF">CGOC_LOCUS4874</name>
</gene>
<dbReference type="AlphaFoldDB" id="A0A3P6RCD5"/>
<dbReference type="Proteomes" id="UP000271889">
    <property type="component" value="Unassembled WGS sequence"/>
</dbReference>
<evidence type="ECO:0000313" key="2">
    <source>
        <dbReference type="Proteomes" id="UP000271889"/>
    </source>
</evidence>
<evidence type="ECO:0000313" key="1">
    <source>
        <dbReference type="EMBL" id="VDK60036.1"/>
    </source>
</evidence>
<dbReference type="OrthoDB" id="5870733at2759"/>
<keyword evidence="2" id="KW-1185">Reference proteome</keyword>
<feature type="non-terminal residue" evidence="1">
    <location>
        <position position="258"/>
    </location>
</feature>
<organism evidence="1 2">
    <name type="scientific">Cylicostephanus goldi</name>
    <name type="common">Nematode worm</name>
    <dbReference type="NCBI Taxonomy" id="71465"/>
    <lineage>
        <taxon>Eukaryota</taxon>
        <taxon>Metazoa</taxon>
        <taxon>Ecdysozoa</taxon>
        <taxon>Nematoda</taxon>
        <taxon>Chromadorea</taxon>
        <taxon>Rhabditida</taxon>
        <taxon>Rhabditina</taxon>
        <taxon>Rhabditomorpha</taxon>
        <taxon>Strongyloidea</taxon>
        <taxon>Strongylidae</taxon>
        <taxon>Cylicostephanus</taxon>
    </lineage>
</organism>
<dbReference type="EMBL" id="UYRV01014034">
    <property type="protein sequence ID" value="VDK60036.1"/>
    <property type="molecule type" value="Genomic_DNA"/>
</dbReference>
<proteinExistence type="predicted"/>
<sequence length="258" mass="30151">MDEMVCFITQKEGEEEAFVERTFIRDMTGRPVKIQSGHKFTNDILSARRSRARLLQSEPYASVLQHAKSYLNESRELFDNVFSTGSSHQSQNWWNAVTSNRTRRKPKRPNTTKLSPLMKLPTHDSCDSYETRSHEVSEDAAAEMDLLSLKEKLAVRLHHMNLQVSEQIQFEEHLLRIFERFYESYNPKEYLKTLLDMERDFEEGDSEAVVQQKRIERLRYVLMLPPGKLAPEKKPDFGDHCGTVINSPDEVDMNKHML</sequence>
<reference evidence="1 2" key="1">
    <citation type="submission" date="2018-11" db="EMBL/GenBank/DDBJ databases">
        <authorList>
            <consortium name="Pathogen Informatics"/>
        </authorList>
    </citation>
    <scope>NUCLEOTIDE SEQUENCE [LARGE SCALE GENOMIC DNA]</scope>
</reference>
<accession>A0A3P6RCD5</accession>
<name>A0A3P6RCD5_CYLGO</name>